<evidence type="ECO:0000313" key="1">
    <source>
        <dbReference type="EMBL" id="KRL78101.1"/>
    </source>
</evidence>
<accession>A0A0R1THB1</accession>
<proteinExistence type="predicted"/>
<comment type="caution">
    <text evidence="1">The sequence shown here is derived from an EMBL/GenBank/DDBJ whole genome shotgun (WGS) entry which is preliminary data.</text>
</comment>
<dbReference type="AlphaFoldDB" id="A0A0R1THB1"/>
<dbReference type="STRING" id="1423740.FC36_GL001151"/>
<evidence type="ECO:0000313" key="2">
    <source>
        <dbReference type="Proteomes" id="UP000051048"/>
    </source>
</evidence>
<gene>
    <name evidence="1" type="ORF">FC36_GL001151</name>
</gene>
<reference evidence="1 2" key="1">
    <citation type="journal article" date="2015" name="Genome Announc.">
        <title>Expanding the biotechnology potential of lactobacilli through comparative genomics of 213 strains and associated genera.</title>
        <authorList>
            <person name="Sun Z."/>
            <person name="Harris H.M."/>
            <person name="McCann A."/>
            <person name="Guo C."/>
            <person name="Argimon S."/>
            <person name="Zhang W."/>
            <person name="Yang X."/>
            <person name="Jeffery I.B."/>
            <person name="Cooney J.C."/>
            <person name="Kagawa T.F."/>
            <person name="Liu W."/>
            <person name="Song Y."/>
            <person name="Salvetti E."/>
            <person name="Wrobel A."/>
            <person name="Rasinkangas P."/>
            <person name="Parkhill J."/>
            <person name="Rea M.C."/>
            <person name="O'Sullivan O."/>
            <person name="Ritari J."/>
            <person name="Douillard F.P."/>
            <person name="Paul Ross R."/>
            <person name="Yang R."/>
            <person name="Briner A.E."/>
            <person name="Felis G.E."/>
            <person name="de Vos W.M."/>
            <person name="Barrangou R."/>
            <person name="Klaenhammer T.R."/>
            <person name="Caufield P.W."/>
            <person name="Cui Y."/>
            <person name="Zhang H."/>
            <person name="O'Toole P.W."/>
        </authorList>
    </citation>
    <scope>NUCLEOTIDE SEQUENCE [LARGE SCALE GENOMIC DNA]</scope>
    <source>
        <strain evidence="1 2">DSM 15833</strain>
    </source>
</reference>
<dbReference type="PATRIC" id="fig|1423740.3.peg.1241"/>
<dbReference type="SUPFAM" id="SSF53335">
    <property type="entry name" value="S-adenosyl-L-methionine-dependent methyltransferases"/>
    <property type="match status" value="1"/>
</dbReference>
<dbReference type="PANTHER" id="PTHR41313:SF1">
    <property type="entry name" value="DNA METHYLASE ADENINE-SPECIFIC DOMAIN-CONTAINING PROTEIN"/>
    <property type="match status" value="1"/>
</dbReference>
<dbReference type="EMBL" id="AZFH01000157">
    <property type="protein sequence ID" value="KRL78101.1"/>
    <property type="molecule type" value="Genomic_DNA"/>
</dbReference>
<protein>
    <submittedName>
        <fullName evidence="1">SNF2 family protein</fullName>
    </submittedName>
</protein>
<dbReference type="PANTHER" id="PTHR41313">
    <property type="entry name" value="ADENINE-SPECIFIC METHYLTRANSFERASE"/>
    <property type="match status" value="1"/>
</dbReference>
<dbReference type="Gene3D" id="3.40.50.150">
    <property type="entry name" value="Vaccinia Virus protein VP39"/>
    <property type="match status" value="1"/>
</dbReference>
<name>A0A0R1THB1_9LACO</name>
<dbReference type="OrthoDB" id="9815272at2"/>
<dbReference type="PRINTS" id="PR00507">
    <property type="entry name" value="N12N6MTFRASE"/>
</dbReference>
<dbReference type="InterPro" id="IPR029063">
    <property type="entry name" value="SAM-dependent_MTases_sf"/>
</dbReference>
<dbReference type="InterPro" id="IPR052933">
    <property type="entry name" value="DNA_Protect_Modify"/>
</dbReference>
<dbReference type="RefSeq" id="WP_025020821.1">
    <property type="nucleotide sequence ID" value="NZ_AZFH01000157.1"/>
</dbReference>
<dbReference type="Proteomes" id="UP000051048">
    <property type="component" value="Unassembled WGS sequence"/>
</dbReference>
<sequence length="286" mass="32153">MLATVNNFYLPSNTDSNYFPSTTKDKVAANMKAIRLVKELEENNESANPSEQETLSKYVGWGGLANEFFAEYNLKFKAEREELKTLVTTSEYEALKSSALTAYYTDPMIAREMWNKIVDYGFTGGNVLDPSAGTGIFFMTMPEELRTTTTLYATELDSITGAILTQLFPQAHVLVQGFEKTPFKPVFDLIITNVPFGDIRIIDKDYEKPYLIHDYFLKKSVDLLEGNGLVTIITSIGTVDKDNSILPEIQSKADFLGGIRLPSNTFKRIAGTDVTSDILMFQRKEY</sequence>
<organism evidence="1 2">
    <name type="scientific">Ligilactobacillus equi DSM 15833 = JCM 10991</name>
    <dbReference type="NCBI Taxonomy" id="1423740"/>
    <lineage>
        <taxon>Bacteria</taxon>
        <taxon>Bacillati</taxon>
        <taxon>Bacillota</taxon>
        <taxon>Bacilli</taxon>
        <taxon>Lactobacillales</taxon>
        <taxon>Lactobacillaceae</taxon>
        <taxon>Ligilactobacillus</taxon>
    </lineage>
</organism>